<feature type="compositionally biased region" description="Polar residues" evidence="1">
    <location>
        <begin position="70"/>
        <end position="79"/>
    </location>
</feature>
<organism evidence="2 3">
    <name type="scientific">Lipomyces starkeyi NRRL Y-11557</name>
    <dbReference type="NCBI Taxonomy" id="675824"/>
    <lineage>
        <taxon>Eukaryota</taxon>
        <taxon>Fungi</taxon>
        <taxon>Dikarya</taxon>
        <taxon>Ascomycota</taxon>
        <taxon>Saccharomycotina</taxon>
        <taxon>Lipomycetes</taxon>
        <taxon>Lipomycetales</taxon>
        <taxon>Lipomycetaceae</taxon>
        <taxon>Lipomyces</taxon>
    </lineage>
</organism>
<protein>
    <recommendedName>
        <fullName evidence="4">Transcription factor domain-containing protein</fullName>
    </recommendedName>
</protein>
<evidence type="ECO:0008006" key="4">
    <source>
        <dbReference type="Google" id="ProtNLM"/>
    </source>
</evidence>
<evidence type="ECO:0000256" key="1">
    <source>
        <dbReference type="SAM" id="MobiDB-lite"/>
    </source>
</evidence>
<accession>A0A1E3Q3T8</accession>
<keyword evidence="3" id="KW-1185">Reference proteome</keyword>
<dbReference type="OrthoDB" id="4159781at2759"/>
<feature type="region of interest" description="Disordered" evidence="1">
    <location>
        <begin position="38"/>
        <end position="84"/>
    </location>
</feature>
<evidence type="ECO:0000313" key="2">
    <source>
        <dbReference type="EMBL" id="ODQ72365.1"/>
    </source>
</evidence>
<proteinExistence type="predicted"/>
<name>A0A1E3Q3T8_LIPST</name>
<sequence>MVFDDDSRGLAVKLSSNYTRKSPRFRFVLDKSQAGTRSHAMREYWKQRQKRKHERQPQQTPRRLLPSTAVLPTSASDSEQPIPPVPSIDYEYMERLHFSQQQSLARSVLSEVELLATEIATEPNKNEAEVSGIPAQVLTRMDHALAGSRLDPFDTFPIKLTGQHHKLLHHWLSTYAAMMFEDLPITSFNPMKDVWFPLDLSNAASFNGIMAHSAAHLAHLYGGTYSADALRYKEEALSIINTWLTDPTRALSDETFAAVVRLLTFERYWGTEAEWKVHRNGLQQMVEARGGLDALRDNWRLELVVCLISLMVKPSWFDSSNHIWGMSEYPDHMSLHPTFGTIIDLHKVRCLWLISFIQDMRTLMGSSSQLYMEGLGIHPAVHSAVLLLHSSFQQDDYSPMQEASGTVAEYDRLACLLFICVVLQESISLSYNFTGTQSEYDSFSGPVSNGLAILDTALMESRDFWKDSVGNLHSFIFNHFINLEGGTLKTKYCMQMTDVLEHVSHETRRGVEKCLLNMLCRTKGGRMAFSAEDGWTPESLLSSIHGE</sequence>
<dbReference type="Pfam" id="PF11951">
    <property type="entry name" value="Fungal_trans_2"/>
    <property type="match status" value="1"/>
</dbReference>
<dbReference type="PANTHER" id="PTHR37540">
    <property type="entry name" value="TRANSCRIPTION FACTOR (ACR-2), PUTATIVE-RELATED-RELATED"/>
    <property type="match status" value="1"/>
</dbReference>
<reference evidence="2 3" key="1">
    <citation type="journal article" date="2016" name="Proc. Natl. Acad. Sci. U.S.A.">
        <title>Comparative genomics of biotechnologically important yeasts.</title>
        <authorList>
            <person name="Riley R."/>
            <person name="Haridas S."/>
            <person name="Wolfe K.H."/>
            <person name="Lopes M.R."/>
            <person name="Hittinger C.T."/>
            <person name="Goeker M."/>
            <person name="Salamov A.A."/>
            <person name="Wisecaver J.H."/>
            <person name="Long T.M."/>
            <person name="Calvey C.H."/>
            <person name="Aerts A.L."/>
            <person name="Barry K.W."/>
            <person name="Choi C."/>
            <person name="Clum A."/>
            <person name="Coughlan A.Y."/>
            <person name="Deshpande S."/>
            <person name="Douglass A.P."/>
            <person name="Hanson S.J."/>
            <person name="Klenk H.-P."/>
            <person name="LaButti K.M."/>
            <person name="Lapidus A."/>
            <person name="Lindquist E.A."/>
            <person name="Lipzen A.M."/>
            <person name="Meier-Kolthoff J.P."/>
            <person name="Ohm R.A."/>
            <person name="Otillar R.P."/>
            <person name="Pangilinan J.L."/>
            <person name="Peng Y."/>
            <person name="Rokas A."/>
            <person name="Rosa C.A."/>
            <person name="Scheuner C."/>
            <person name="Sibirny A.A."/>
            <person name="Slot J.C."/>
            <person name="Stielow J.B."/>
            <person name="Sun H."/>
            <person name="Kurtzman C.P."/>
            <person name="Blackwell M."/>
            <person name="Grigoriev I.V."/>
            <person name="Jeffries T.W."/>
        </authorList>
    </citation>
    <scope>NUCLEOTIDE SEQUENCE [LARGE SCALE GENOMIC DNA]</scope>
    <source>
        <strain evidence="2 3">NRRL Y-11557</strain>
    </source>
</reference>
<dbReference type="Proteomes" id="UP000094385">
    <property type="component" value="Unassembled WGS sequence"/>
</dbReference>
<dbReference type="InterPro" id="IPR021858">
    <property type="entry name" value="Fun_TF"/>
</dbReference>
<dbReference type="EMBL" id="KV454295">
    <property type="protein sequence ID" value="ODQ72365.1"/>
    <property type="molecule type" value="Genomic_DNA"/>
</dbReference>
<dbReference type="PANTHER" id="PTHR37540:SF10">
    <property type="entry name" value="SIGMA-70 REGION 2 FAMILY PROTEIN"/>
    <property type="match status" value="1"/>
</dbReference>
<dbReference type="AlphaFoldDB" id="A0A1E3Q3T8"/>
<dbReference type="STRING" id="675824.A0A1E3Q3T8"/>
<gene>
    <name evidence="2" type="ORF">LIPSTDRAFT_105008</name>
</gene>
<evidence type="ECO:0000313" key="3">
    <source>
        <dbReference type="Proteomes" id="UP000094385"/>
    </source>
</evidence>